<feature type="compositionally biased region" description="Basic and acidic residues" evidence="4">
    <location>
        <begin position="1044"/>
        <end position="1058"/>
    </location>
</feature>
<proteinExistence type="predicted"/>
<feature type="compositionally biased region" description="Basic and acidic residues" evidence="4">
    <location>
        <begin position="773"/>
        <end position="805"/>
    </location>
</feature>
<dbReference type="GO" id="GO:0008270">
    <property type="term" value="F:zinc ion binding"/>
    <property type="evidence" value="ECO:0007669"/>
    <property type="project" value="UniProtKB-KW"/>
</dbReference>
<keyword evidence="1" id="KW-0479">Metal-binding</keyword>
<feature type="region of interest" description="Disordered" evidence="4">
    <location>
        <begin position="1"/>
        <end position="26"/>
    </location>
</feature>
<feature type="compositionally biased region" description="Basic and acidic residues" evidence="4">
    <location>
        <begin position="493"/>
        <end position="514"/>
    </location>
</feature>
<evidence type="ECO:0000256" key="2">
    <source>
        <dbReference type="ARBA" id="ARBA00022771"/>
    </source>
</evidence>
<sequence length="1396" mass="153111">MEETEVEEGEALSYHGQDEDSTIDPDIALSYIGEKLESVLGHFQKDFEGGVSAENLGAKFGGYGSFLPTYQRSPSWSRTKSPPKVNNYDTPVSPRKLRTEDQRQNSLASASASPTARLPDASGKTMLIENSLKGIPSRCFDESDFKCGVIKKSVNPSDQKTLRVRIKVGSDNLSTQKNNEIYSGLGLMFSPSSSLDDSQEAAVEKLSGNHLDVPEKSPTSILQIMTSFSAVHLLSPLSEDLICLIEKRKNDKESDFMDTAQIETPGMFVNGSLSGRNDQKVVEQNKWKPSEKTLLSTDLTDRKNFAGQSNSSSVVKKEKETDIDTLHCDEMVSNALKLPLISNSQYAIADAAKGMCTPASVVPLNALKTAVKGEGGRDIIKKNLDSESSSEIGRIEKLGERLGSSGNSETKKENCSSVAAFPQKNAHKEEKSHASDQSDSNVSKAKNEPNVGPSDPPKKFVGAHIQKDQRTVDSSLTSKIGKNSHANSLVSKNDSRDLQKDPEKSREMHLKDFFGDFGFEEEDDELTSREMPSSAKSKDPQPLKKGNQSDYLNSSKEKSNDKSAEKLNPTENYQRLPSHVVPPPTFESQTGVAPIVKEDWVFCDKCKKWRLLPLGTNPKSLPKKWLCRMLTWLPGMNRCSIPEEETTSALRALYQPAADSILAPSSERRHNQLHNSMSATVGVPLLGNYSPLDTRGFQVNRKESLVNCSKTGTNLKINNKLESDADDSRASKRIKAEAHFDNGKWSSENGGPSLNAGTVSVGLSNKALRHKDTRGNMKKDTGLNQEVKVRDDGLMPSRKFDNKDSTRKRKGKEIHGSQGCHQNSGDFVDGWESDQRERKKTKVSKSGPKGSSGSKSRAETDEKGRSIDKQNNNQCMSNTQVEDCLKNERGLVHPSVAANSSSSKVSGSHKNKSNTQEVKGSPVESVSSSPLRPYNTDKVPSSRENLFEKDDFKDPYSSSAVSPKKISGGEDGGNVRKEMMKKDASRTTDNSVSNMKKSEKVSTHSKDKTQTSASEMDKEKIKEKTKTGGTLSEGSKVLDQSHLGGHDAHDVIKSHDKKRNMEEKLFKRSHLPEANGNGISHSLPPLGRVETETAARLLPDTGSQKENGVKFLSSNQCKKAEKENGRPINLRHPTPNSHKAQDVEAASPVRRESSSHGANNALKEAKDLKHLADRLKNSGSPESNGLYFQAALKFLHGASLLETGSSEGSKHNEAMHSMHIYSSTAKLCEFCAHEFEKSKDMAAAALAYKCMEVAYMRVVYYSHSSANRDRNELQNALHIVAPGESPFSSTSDVENLNQATTEKGNVIAKVVGSPQVSGSHTINSRNRSGFIRLLNFAQDVNFAMEASRKSRNAFTAAILKLGESDICSLKKALDFNFQDVEGLLRLVRVSMEAINR</sequence>
<feature type="domain" description="CW-type" evidence="5">
    <location>
        <begin position="594"/>
        <end position="647"/>
    </location>
</feature>
<organism evidence="6 7">
    <name type="scientific">Dorcoceras hygrometricum</name>
    <dbReference type="NCBI Taxonomy" id="472368"/>
    <lineage>
        <taxon>Eukaryota</taxon>
        <taxon>Viridiplantae</taxon>
        <taxon>Streptophyta</taxon>
        <taxon>Embryophyta</taxon>
        <taxon>Tracheophyta</taxon>
        <taxon>Spermatophyta</taxon>
        <taxon>Magnoliopsida</taxon>
        <taxon>eudicotyledons</taxon>
        <taxon>Gunneridae</taxon>
        <taxon>Pentapetalae</taxon>
        <taxon>asterids</taxon>
        <taxon>lamiids</taxon>
        <taxon>Lamiales</taxon>
        <taxon>Gesneriaceae</taxon>
        <taxon>Didymocarpoideae</taxon>
        <taxon>Trichosporeae</taxon>
        <taxon>Loxocarpinae</taxon>
        <taxon>Dorcoceras</taxon>
    </lineage>
</organism>
<dbReference type="Pfam" id="PF24756">
    <property type="entry name" value="THD_CWZF3-5-7"/>
    <property type="match status" value="1"/>
</dbReference>
<feature type="region of interest" description="Disordered" evidence="4">
    <location>
        <begin position="424"/>
        <end position="582"/>
    </location>
</feature>
<feature type="compositionally biased region" description="Basic and acidic residues" evidence="4">
    <location>
        <begin position="426"/>
        <end position="436"/>
    </location>
</feature>
<feature type="compositionally biased region" description="Low complexity" evidence="4">
    <location>
        <begin position="892"/>
        <end position="906"/>
    </location>
</feature>
<feature type="compositionally biased region" description="Low complexity" evidence="4">
    <location>
        <begin position="844"/>
        <end position="855"/>
    </location>
</feature>
<keyword evidence="7" id="KW-1185">Reference proteome</keyword>
<dbReference type="EMBL" id="KV006883">
    <property type="protein sequence ID" value="KZV32370.1"/>
    <property type="molecule type" value="Genomic_DNA"/>
</dbReference>
<feature type="region of interest" description="Disordered" evidence="4">
    <location>
        <begin position="397"/>
        <end position="416"/>
    </location>
</feature>
<gene>
    <name evidence="6" type="ORF">F511_03653</name>
</gene>
<dbReference type="PANTHER" id="PTHR46524">
    <property type="entry name" value="CW-TYPE ZINC FINGER"/>
    <property type="match status" value="1"/>
</dbReference>
<dbReference type="OrthoDB" id="757982at2759"/>
<feature type="compositionally biased region" description="Basic and acidic residues" evidence="4">
    <location>
        <begin position="555"/>
        <end position="565"/>
    </location>
</feature>
<reference evidence="6 7" key="1">
    <citation type="journal article" date="2015" name="Proc. Natl. Acad. Sci. U.S.A.">
        <title>The resurrection genome of Boea hygrometrica: A blueprint for survival of dehydration.</title>
        <authorList>
            <person name="Xiao L."/>
            <person name="Yang G."/>
            <person name="Zhang L."/>
            <person name="Yang X."/>
            <person name="Zhao S."/>
            <person name="Ji Z."/>
            <person name="Zhou Q."/>
            <person name="Hu M."/>
            <person name="Wang Y."/>
            <person name="Chen M."/>
            <person name="Xu Y."/>
            <person name="Jin H."/>
            <person name="Xiao X."/>
            <person name="Hu G."/>
            <person name="Bao F."/>
            <person name="Hu Y."/>
            <person name="Wan P."/>
            <person name="Li L."/>
            <person name="Deng X."/>
            <person name="Kuang T."/>
            <person name="Xiang C."/>
            <person name="Zhu J.K."/>
            <person name="Oliver M.J."/>
            <person name="He Y."/>
        </authorList>
    </citation>
    <scope>NUCLEOTIDE SEQUENCE [LARGE SCALE GENOMIC DNA]</scope>
    <source>
        <strain evidence="7">cv. XS01</strain>
    </source>
</reference>
<feature type="compositionally biased region" description="Polar residues" evidence="4">
    <location>
        <begin position="869"/>
        <end position="881"/>
    </location>
</feature>
<evidence type="ECO:0000256" key="1">
    <source>
        <dbReference type="ARBA" id="ARBA00022723"/>
    </source>
</evidence>
<feature type="compositionally biased region" description="Basic and acidic residues" evidence="4">
    <location>
        <begin position="973"/>
        <end position="986"/>
    </location>
</feature>
<feature type="compositionally biased region" description="Basic and acidic residues" evidence="4">
    <location>
        <begin position="856"/>
        <end position="868"/>
    </location>
</feature>
<feature type="region of interest" description="Disordered" evidence="4">
    <location>
        <begin position="1118"/>
        <end position="1158"/>
    </location>
</feature>
<keyword evidence="3" id="KW-0862">Zinc</keyword>
<evidence type="ECO:0000259" key="5">
    <source>
        <dbReference type="PROSITE" id="PS51050"/>
    </source>
</evidence>
<protein>
    <recommendedName>
        <fullName evidence="5">CW-type domain-containing protein</fullName>
    </recommendedName>
</protein>
<dbReference type="Gene3D" id="3.30.40.100">
    <property type="match status" value="1"/>
</dbReference>
<evidence type="ECO:0000256" key="4">
    <source>
        <dbReference type="SAM" id="MobiDB-lite"/>
    </source>
</evidence>
<feature type="compositionally biased region" description="Polar residues" evidence="4">
    <location>
        <begin position="104"/>
        <end position="114"/>
    </location>
</feature>
<evidence type="ECO:0000313" key="7">
    <source>
        <dbReference type="Proteomes" id="UP000250235"/>
    </source>
</evidence>
<dbReference type="PANTHER" id="PTHR46524:SF7">
    <property type="entry name" value="CW-TYPE ZINC FINGER"/>
    <property type="match status" value="1"/>
</dbReference>
<dbReference type="Proteomes" id="UP000250235">
    <property type="component" value="Unassembled WGS sequence"/>
</dbReference>
<feature type="compositionally biased region" description="Acidic residues" evidence="4">
    <location>
        <begin position="1"/>
        <end position="10"/>
    </location>
</feature>
<keyword evidence="2" id="KW-0863">Zinc-finger</keyword>
<feature type="region of interest" description="Disordered" evidence="4">
    <location>
        <begin position="72"/>
        <end position="122"/>
    </location>
</feature>
<evidence type="ECO:0000313" key="6">
    <source>
        <dbReference type="EMBL" id="KZV32370.1"/>
    </source>
</evidence>
<feature type="region of interest" description="Disordered" evidence="4">
    <location>
        <begin position="765"/>
        <end position="1058"/>
    </location>
</feature>
<dbReference type="InterPro" id="IPR055300">
    <property type="entry name" value="CWZF3/5/7"/>
</dbReference>
<dbReference type="InterPro" id="IPR056406">
    <property type="entry name" value="THD_CWZF3/5/7"/>
</dbReference>
<feature type="compositionally biased region" description="Polar residues" evidence="4">
    <location>
        <begin position="472"/>
        <end position="492"/>
    </location>
</feature>
<dbReference type="PROSITE" id="PS51050">
    <property type="entry name" value="ZF_CW"/>
    <property type="match status" value="1"/>
</dbReference>
<feature type="compositionally biased region" description="Basic and acidic residues" evidence="4">
    <location>
        <begin position="945"/>
        <end position="954"/>
    </location>
</feature>
<feature type="compositionally biased region" description="Basic and acidic residues" evidence="4">
    <location>
        <begin position="996"/>
        <end position="1026"/>
    </location>
</feature>
<dbReference type="InterPro" id="IPR011124">
    <property type="entry name" value="Znf_CW"/>
</dbReference>
<accession>A0A2Z7BDR2</accession>
<dbReference type="Pfam" id="PF07496">
    <property type="entry name" value="zf-CW"/>
    <property type="match status" value="1"/>
</dbReference>
<name>A0A2Z7BDR2_9LAMI</name>
<evidence type="ECO:0000256" key="3">
    <source>
        <dbReference type="ARBA" id="ARBA00022833"/>
    </source>
</evidence>